<sequence length="245" mass="27610">MILRIIATLVLLFAFSSLSWSIEKKGLINIPGLYLGLSVIKDTASYNFERIESSNALPFLDFDHFDWHGSGYGGELFLGYGKRFINNFYLALEGFYNASSNEGNIEFTDSNALYTRALHGTFRQRWQYGIAARPGFYFNEHSLLYGRIGYLISNIQLSGGITQTGVLGNFSGKFSSDKDCQGLQLGLGMEIAVNSKLNARIEWVWNTLQDFANQSLIKDSNLNPYTTFRTASNVTLEQIKIGLRW</sequence>
<dbReference type="Proteomes" id="UP001320170">
    <property type="component" value="Unassembled WGS sequence"/>
</dbReference>
<name>A0ABS8X3B5_9GAMM</name>
<accession>A0ABS8X3B5</accession>
<dbReference type="InterPro" id="IPR011250">
    <property type="entry name" value="OMP/PagP_B-barrel"/>
</dbReference>
<gene>
    <name evidence="3" type="ORF">LXO92_08120</name>
</gene>
<evidence type="ECO:0000256" key="1">
    <source>
        <dbReference type="ARBA" id="ARBA00022729"/>
    </source>
</evidence>
<feature type="domain" description="Outer membrane protein beta-barrel" evidence="2">
    <location>
        <begin position="31"/>
        <end position="210"/>
    </location>
</feature>
<comment type="caution">
    <text evidence="3">The sequence shown here is derived from an EMBL/GenBank/DDBJ whole genome shotgun (WGS) entry which is preliminary data.</text>
</comment>
<protein>
    <submittedName>
        <fullName evidence="3">Outer membrane beta-barrel protein</fullName>
    </submittedName>
</protein>
<dbReference type="Pfam" id="PF13505">
    <property type="entry name" value="OMP_b-brl"/>
    <property type="match status" value="1"/>
</dbReference>
<evidence type="ECO:0000313" key="4">
    <source>
        <dbReference type="Proteomes" id="UP001320170"/>
    </source>
</evidence>
<dbReference type="EMBL" id="JAJTND010000004">
    <property type="protein sequence ID" value="MCE3532341.1"/>
    <property type="molecule type" value="Genomic_DNA"/>
</dbReference>
<organism evidence="3 4">
    <name type="scientific">Legionella resiliens</name>
    <dbReference type="NCBI Taxonomy" id="2905958"/>
    <lineage>
        <taxon>Bacteria</taxon>
        <taxon>Pseudomonadati</taxon>
        <taxon>Pseudomonadota</taxon>
        <taxon>Gammaproteobacteria</taxon>
        <taxon>Legionellales</taxon>
        <taxon>Legionellaceae</taxon>
        <taxon>Legionella</taxon>
    </lineage>
</organism>
<dbReference type="SUPFAM" id="SSF56925">
    <property type="entry name" value="OMPA-like"/>
    <property type="match status" value="1"/>
</dbReference>
<proteinExistence type="predicted"/>
<dbReference type="Gene3D" id="2.40.160.20">
    <property type="match status" value="1"/>
</dbReference>
<reference evidence="3 4" key="1">
    <citation type="journal article" date="2024" name="Pathogens">
        <title>Characterization of a Novel Species of Legionella Isolated from a Healthcare Facility: Legionella resiliens sp. nov.</title>
        <authorList>
            <person name="Cristino S."/>
            <person name="Pascale M.R."/>
            <person name="Marino F."/>
            <person name="Derelitto C."/>
            <person name="Salaris S."/>
            <person name="Orsini M."/>
            <person name="Squarzoni S."/>
            <person name="Grottola A."/>
            <person name="Girolamini L."/>
        </authorList>
    </citation>
    <scope>NUCLEOTIDE SEQUENCE [LARGE SCALE GENOMIC DNA]</scope>
    <source>
        <strain evidence="3 4">8cVS16</strain>
    </source>
</reference>
<evidence type="ECO:0000313" key="3">
    <source>
        <dbReference type="EMBL" id="MCE3532341.1"/>
    </source>
</evidence>
<dbReference type="RefSeq" id="WP_232890754.1">
    <property type="nucleotide sequence ID" value="NZ_JAJSPM010000005.1"/>
</dbReference>
<keyword evidence="1" id="KW-0732">Signal</keyword>
<evidence type="ECO:0000259" key="2">
    <source>
        <dbReference type="Pfam" id="PF13505"/>
    </source>
</evidence>
<keyword evidence="4" id="KW-1185">Reference proteome</keyword>
<dbReference type="InterPro" id="IPR027385">
    <property type="entry name" value="Beta-barrel_OMP"/>
</dbReference>